<dbReference type="NCBIfam" id="NF009513">
    <property type="entry name" value="PRK12872.1-3"/>
    <property type="match status" value="1"/>
</dbReference>
<feature type="transmembrane region" description="Helical" evidence="6">
    <location>
        <begin position="147"/>
        <end position="167"/>
    </location>
</feature>
<keyword evidence="2" id="KW-1003">Cell membrane</keyword>
<reference evidence="7 8" key="1">
    <citation type="submission" date="2017-11" db="EMBL/GenBank/DDBJ databases">
        <title>Genomic Encyclopedia of Archaeal and Bacterial Type Strains, Phase II (KMG-II): From Individual Species to Whole Genera.</title>
        <authorList>
            <person name="Goeker M."/>
        </authorList>
    </citation>
    <scope>NUCLEOTIDE SEQUENCE [LARGE SCALE GENOMIC DNA]</scope>
    <source>
        <strain evidence="7 8">DSM 27268</strain>
    </source>
</reference>
<keyword evidence="3 6" id="KW-0812">Transmembrane</keyword>
<dbReference type="InterPro" id="IPR044878">
    <property type="entry name" value="UbiA_sf"/>
</dbReference>
<accession>A0A2M9CVF5</accession>
<comment type="caution">
    <text evidence="7">The sequence shown here is derived from an EMBL/GenBank/DDBJ whole genome shotgun (WGS) entry which is preliminary data.</text>
</comment>
<dbReference type="OrthoDB" id="9811562at2"/>
<proteinExistence type="predicted"/>
<evidence type="ECO:0000256" key="5">
    <source>
        <dbReference type="ARBA" id="ARBA00023136"/>
    </source>
</evidence>
<evidence type="ECO:0000256" key="4">
    <source>
        <dbReference type="ARBA" id="ARBA00022989"/>
    </source>
</evidence>
<dbReference type="PANTHER" id="PTHR42723">
    <property type="entry name" value="CHLOROPHYLL SYNTHASE"/>
    <property type="match status" value="1"/>
</dbReference>
<comment type="subcellular location">
    <subcellularLocation>
        <location evidence="1">Membrane</location>
        <topology evidence="1">Multi-pass membrane protein</topology>
    </subcellularLocation>
</comment>
<evidence type="ECO:0000313" key="8">
    <source>
        <dbReference type="Proteomes" id="UP000230000"/>
    </source>
</evidence>
<keyword evidence="5 6" id="KW-0472">Membrane</keyword>
<sequence>MQKIRNWKYFFKLIRYPNLLYIIGTQYLLRYALMKPVFQHAGLDFSLSDAGFTWLVFSTICIAAAGYIINDYFDLNIDQINKPGKVIIDRYIHRRWALAWHSILNLIGLIIAVYLSWHLHSWWMWLCQAICTILLWFYSIHFKRLPLVGNLIISGLTSFTLIVLLIYEPQFYKFPQAKMLWSLNRLIWLYAIFAFLLSMVREIVKDLEDLFGDSKEGCRTAPIVWGIQASKIMAVGILIVFELLMIYCISQAFRFQWVMAGVYLILLVWFPVLLIMFYLIRAIAVRNYHVVSQLIKGVMLTGIISMAVLYLYL</sequence>
<dbReference type="InterPro" id="IPR050475">
    <property type="entry name" value="Prenyltransferase_related"/>
</dbReference>
<dbReference type="Pfam" id="PF01040">
    <property type="entry name" value="UbiA"/>
    <property type="match status" value="1"/>
</dbReference>
<keyword evidence="4 6" id="KW-1133">Transmembrane helix</keyword>
<evidence type="ECO:0000256" key="1">
    <source>
        <dbReference type="ARBA" id="ARBA00004141"/>
    </source>
</evidence>
<gene>
    <name evidence="7" type="ORF">BXY57_1473</name>
</gene>
<feature type="transmembrane region" description="Helical" evidence="6">
    <location>
        <begin position="12"/>
        <end position="32"/>
    </location>
</feature>
<evidence type="ECO:0000256" key="6">
    <source>
        <dbReference type="SAM" id="Phobius"/>
    </source>
</evidence>
<dbReference type="GO" id="GO:0016765">
    <property type="term" value="F:transferase activity, transferring alkyl or aryl (other than methyl) groups"/>
    <property type="evidence" value="ECO:0007669"/>
    <property type="project" value="InterPro"/>
</dbReference>
<organism evidence="7 8">
    <name type="scientific">Thermoflavifilum aggregans</name>
    <dbReference type="NCBI Taxonomy" id="454188"/>
    <lineage>
        <taxon>Bacteria</taxon>
        <taxon>Pseudomonadati</taxon>
        <taxon>Bacteroidota</taxon>
        <taxon>Chitinophagia</taxon>
        <taxon>Chitinophagales</taxon>
        <taxon>Chitinophagaceae</taxon>
        <taxon>Thermoflavifilum</taxon>
    </lineage>
</organism>
<feature type="transmembrane region" description="Helical" evidence="6">
    <location>
        <begin position="259"/>
        <end position="282"/>
    </location>
</feature>
<dbReference type="InterPro" id="IPR000537">
    <property type="entry name" value="UbiA_prenyltransferase"/>
</dbReference>
<feature type="transmembrane region" description="Helical" evidence="6">
    <location>
        <begin position="187"/>
        <end position="204"/>
    </location>
</feature>
<protein>
    <submittedName>
        <fullName evidence="7">4-hydroxybenzoate polyprenyltransferase</fullName>
    </submittedName>
</protein>
<dbReference type="EMBL" id="PGFG01000001">
    <property type="protein sequence ID" value="PJJ75879.1"/>
    <property type="molecule type" value="Genomic_DNA"/>
</dbReference>
<evidence type="ECO:0000256" key="3">
    <source>
        <dbReference type="ARBA" id="ARBA00022692"/>
    </source>
</evidence>
<keyword evidence="7" id="KW-0808">Transferase</keyword>
<dbReference type="GO" id="GO:0016020">
    <property type="term" value="C:membrane"/>
    <property type="evidence" value="ECO:0007669"/>
    <property type="project" value="UniProtKB-SubCell"/>
</dbReference>
<feature type="transmembrane region" description="Helical" evidence="6">
    <location>
        <begin position="294"/>
        <end position="312"/>
    </location>
</feature>
<feature type="transmembrane region" description="Helical" evidence="6">
    <location>
        <begin position="52"/>
        <end position="75"/>
    </location>
</feature>
<dbReference type="Gene3D" id="1.10.357.140">
    <property type="entry name" value="UbiA prenyltransferase"/>
    <property type="match status" value="1"/>
</dbReference>
<evidence type="ECO:0000313" key="7">
    <source>
        <dbReference type="EMBL" id="PJJ75879.1"/>
    </source>
</evidence>
<name>A0A2M9CVF5_9BACT</name>
<feature type="transmembrane region" description="Helical" evidence="6">
    <location>
        <begin position="122"/>
        <end position="140"/>
    </location>
</feature>
<feature type="transmembrane region" description="Helical" evidence="6">
    <location>
        <begin position="96"/>
        <end position="116"/>
    </location>
</feature>
<dbReference type="PANTHER" id="PTHR42723:SF1">
    <property type="entry name" value="CHLOROPHYLL SYNTHASE, CHLOROPLASTIC"/>
    <property type="match status" value="1"/>
</dbReference>
<evidence type="ECO:0000256" key="2">
    <source>
        <dbReference type="ARBA" id="ARBA00022475"/>
    </source>
</evidence>
<keyword evidence="8" id="KW-1185">Reference proteome</keyword>
<dbReference type="RefSeq" id="WP_100314431.1">
    <property type="nucleotide sequence ID" value="NZ_PGFG01000001.1"/>
</dbReference>
<dbReference type="Proteomes" id="UP000230000">
    <property type="component" value="Unassembled WGS sequence"/>
</dbReference>
<feature type="transmembrane region" description="Helical" evidence="6">
    <location>
        <begin position="232"/>
        <end position="253"/>
    </location>
</feature>
<dbReference type="CDD" id="cd13961">
    <property type="entry name" value="PT_UbiA_DGGGPS"/>
    <property type="match status" value="1"/>
</dbReference>
<dbReference type="AlphaFoldDB" id="A0A2M9CVF5"/>